<dbReference type="EMBL" id="JACHLN010000001">
    <property type="protein sequence ID" value="MBB4837862.1"/>
    <property type="molecule type" value="Genomic_DNA"/>
</dbReference>
<keyword evidence="3" id="KW-0812">Transmembrane</keyword>
<protein>
    <recommendedName>
        <fullName evidence="4">Motility protein B-like N-terminal domain-containing protein</fullName>
    </recommendedName>
</protein>
<accession>A0A7W7JYT1</accession>
<evidence type="ECO:0000313" key="5">
    <source>
        <dbReference type="EMBL" id="MBB4837862.1"/>
    </source>
</evidence>
<dbReference type="Proteomes" id="UP000575241">
    <property type="component" value="Unassembled WGS sequence"/>
</dbReference>
<keyword evidence="2 3" id="KW-0472">Membrane</keyword>
<dbReference type="GO" id="GO:0016020">
    <property type="term" value="C:membrane"/>
    <property type="evidence" value="ECO:0007669"/>
    <property type="project" value="UniProtKB-SubCell"/>
</dbReference>
<evidence type="ECO:0000313" key="6">
    <source>
        <dbReference type="Proteomes" id="UP000575241"/>
    </source>
</evidence>
<comment type="subcellular location">
    <subcellularLocation>
        <location evidence="1">Membrane</location>
    </subcellularLocation>
</comment>
<proteinExistence type="predicted"/>
<evidence type="ECO:0000259" key="4">
    <source>
        <dbReference type="Pfam" id="PF13677"/>
    </source>
</evidence>
<feature type="transmembrane region" description="Helical" evidence="3">
    <location>
        <begin position="12"/>
        <end position="32"/>
    </location>
</feature>
<sequence>MTAFDDEEPARAPWLVTLADLSLLLVGFFVFLQASQVDPMKLAAGIRSGFGASESAAAPAPMPVDIATATGFVPGSAVPVVTASALEWARGAARDPRTRLRITGEVDGSAADVDPATGSGPILAADRARAVAALLIHQHAIDPSRIVISTGRGQRRAVLTLGFEGGRQ</sequence>
<dbReference type="InterPro" id="IPR025713">
    <property type="entry name" value="MotB-like_N_dom"/>
</dbReference>
<dbReference type="Pfam" id="PF13677">
    <property type="entry name" value="MotB_plug"/>
    <property type="match status" value="1"/>
</dbReference>
<name>A0A7W7JYT1_9SPHN</name>
<evidence type="ECO:0000256" key="1">
    <source>
        <dbReference type="ARBA" id="ARBA00004370"/>
    </source>
</evidence>
<keyword evidence="3" id="KW-1133">Transmembrane helix</keyword>
<feature type="domain" description="Motility protein B-like N-terminal" evidence="4">
    <location>
        <begin position="7"/>
        <end position="44"/>
    </location>
</feature>
<keyword evidence="6" id="KW-1185">Reference proteome</keyword>
<reference evidence="5 6" key="1">
    <citation type="submission" date="2020-08" db="EMBL/GenBank/DDBJ databases">
        <title>Functional genomics of gut bacteria from endangered species of beetles.</title>
        <authorList>
            <person name="Carlos-Shanley C."/>
        </authorList>
    </citation>
    <scope>NUCLEOTIDE SEQUENCE [LARGE SCALE GENOMIC DNA]</scope>
    <source>
        <strain evidence="5 6">S00224</strain>
    </source>
</reference>
<gene>
    <name evidence="5" type="ORF">HNP52_000913</name>
</gene>
<evidence type="ECO:0000256" key="3">
    <source>
        <dbReference type="SAM" id="Phobius"/>
    </source>
</evidence>
<organism evidence="5 6">
    <name type="scientific">Sphingomonas kyeonggiensis</name>
    <dbReference type="NCBI Taxonomy" id="1268553"/>
    <lineage>
        <taxon>Bacteria</taxon>
        <taxon>Pseudomonadati</taxon>
        <taxon>Pseudomonadota</taxon>
        <taxon>Alphaproteobacteria</taxon>
        <taxon>Sphingomonadales</taxon>
        <taxon>Sphingomonadaceae</taxon>
        <taxon>Sphingomonas</taxon>
    </lineage>
</organism>
<evidence type="ECO:0000256" key="2">
    <source>
        <dbReference type="ARBA" id="ARBA00023136"/>
    </source>
</evidence>
<dbReference type="AlphaFoldDB" id="A0A7W7JYT1"/>
<comment type="caution">
    <text evidence="5">The sequence shown here is derived from an EMBL/GenBank/DDBJ whole genome shotgun (WGS) entry which is preliminary data.</text>
</comment>
<dbReference type="RefSeq" id="WP_184163073.1">
    <property type="nucleotide sequence ID" value="NZ_JACHLN010000001.1"/>
</dbReference>